<comment type="pathway">
    <text evidence="1">Siderophore biosynthesis.</text>
</comment>
<evidence type="ECO:0000259" key="4">
    <source>
        <dbReference type="Pfam" id="PF06276"/>
    </source>
</evidence>
<feature type="domain" description="Aerobactin siderophore biosynthesis IucA/IucC-like C-terminal" evidence="4">
    <location>
        <begin position="291"/>
        <end position="435"/>
    </location>
</feature>
<evidence type="ECO:0000256" key="1">
    <source>
        <dbReference type="ARBA" id="ARBA00004924"/>
    </source>
</evidence>
<dbReference type="Proteomes" id="UP001165079">
    <property type="component" value="Unassembled WGS sequence"/>
</dbReference>
<proteinExistence type="inferred from homology"/>
<dbReference type="AlphaFoldDB" id="A0A9W6W4F1"/>
<dbReference type="InterPro" id="IPR007310">
    <property type="entry name" value="Aerobactin_biosyn_IucA/IucC_N"/>
</dbReference>
<comment type="similarity">
    <text evidence="2">Belongs to the IucA/IucC family.</text>
</comment>
<dbReference type="PANTHER" id="PTHR34384">
    <property type="entry name" value="L-2,3-DIAMINOPROPANOATE--CITRATE LIGASE"/>
    <property type="match status" value="1"/>
</dbReference>
<keyword evidence="6" id="KW-1185">Reference proteome</keyword>
<sequence>MDSSLLDAAGTDPVAIAAAIAGDNPRAAEFTADVAESAWNLALSRAGAEAVWPEIRGNVFEWVLGQPDPLVFFEQSIVDGHPRHPLKRTRRGMSAAEQVAYAPEHRPEVDLVWVPMPRDRVEEDGWAFRDGKRLLLPLHPWQYEHVAAELDLPDPVTARFPARPLMSLRTFALPWRRNVHVKTSIGVQMTSAVRTVSPASQHNGRTLRAFLSRTETFYALHEHGYISVLDDDCKPRKELSAIARHAPVARYLPVFGYGRVPIPVGALTTPTPHHRSFLAEAVELSGLGPVEWWDRLLAVLLPEPLRLAAQGFGLEAHGQNLVLALRGGIPVEVRYRDFGGIRVHTSYHRHVRFEGDLRTDDVHEVHRTLLGSLFGTVLLDLAGDLAATYDLSATALWRAAAAIIDRLALPETLRAALFADTLPVKALTSMRLATDQLEPVWAPVPNPLAAHR</sequence>
<reference evidence="5" key="1">
    <citation type="submission" date="2023-03" db="EMBL/GenBank/DDBJ databases">
        <title>Actinorhabdospora filicis NBRC 111898.</title>
        <authorList>
            <person name="Ichikawa N."/>
            <person name="Sato H."/>
            <person name="Tonouchi N."/>
        </authorList>
    </citation>
    <scope>NUCLEOTIDE SEQUENCE</scope>
    <source>
        <strain evidence="5">NBRC 111898</strain>
    </source>
</reference>
<dbReference type="InterPro" id="IPR022770">
    <property type="entry name" value="IucA/IucC-like_C"/>
</dbReference>
<evidence type="ECO:0000259" key="3">
    <source>
        <dbReference type="Pfam" id="PF04183"/>
    </source>
</evidence>
<dbReference type="RefSeq" id="WP_285664314.1">
    <property type="nucleotide sequence ID" value="NZ_BSTX01000002.1"/>
</dbReference>
<evidence type="ECO:0000313" key="5">
    <source>
        <dbReference type="EMBL" id="GLZ79192.1"/>
    </source>
</evidence>
<dbReference type="Gene3D" id="1.10.510.40">
    <property type="match status" value="1"/>
</dbReference>
<dbReference type="Gene3D" id="6.10.250.3370">
    <property type="match status" value="1"/>
</dbReference>
<dbReference type="PANTHER" id="PTHR34384:SF5">
    <property type="entry name" value="L-2,3-DIAMINOPROPANOATE--CITRATE LIGASE"/>
    <property type="match status" value="1"/>
</dbReference>
<accession>A0A9W6W4F1</accession>
<dbReference type="InterPro" id="IPR037455">
    <property type="entry name" value="LucA/IucC-like"/>
</dbReference>
<evidence type="ECO:0000256" key="2">
    <source>
        <dbReference type="ARBA" id="ARBA00007832"/>
    </source>
</evidence>
<dbReference type="GO" id="GO:0019290">
    <property type="term" value="P:siderophore biosynthetic process"/>
    <property type="evidence" value="ECO:0007669"/>
    <property type="project" value="InterPro"/>
</dbReference>
<dbReference type="Pfam" id="PF06276">
    <property type="entry name" value="FhuF"/>
    <property type="match status" value="1"/>
</dbReference>
<dbReference type="GO" id="GO:0016881">
    <property type="term" value="F:acid-amino acid ligase activity"/>
    <property type="evidence" value="ECO:0007669"/>
    <property type="project" value="UniProtKB-ARBA"/>
</dbReference>
<feature type="domain" description="Aerobactin siderophore biosynthesis IucA/IucC N-terminal" evidence="3">
    <location>
        <begin position="70"/>
        <end position="268"/>
    </location>
</feature>
<name>A0A9W6W4F1_9ACTN</name>
<organism evidence="5 6">
    <name type="scientific">Actinorhabdospora filicis</name>
    <dbReference type="NCBI Taxonomy" id="1785913"/>
    <lineage>
        <taxon>Bacteria</taxon>
        <taxon>Bacillati</taxon>
        <taxon>Actinomycetota</taxon>
        <taxon>Actinomycetes</taxon>
        <taxon>Micromonosporales</taxon>
        <taxon>Micromonosporaceae</taxon>
        <taxon>Actinorhabdospora</taxon>
    </lineage>
</organism>
<protein>
    <submittedName>
        <fullName evidence="5">Iron transporter</fullName>
    </submittedName>
</protein>
<dbReference type="Pfam" id="PF04183">
    <property type="entry name" value="IucA_IucC"/>
    <property type="match status" value="1"/>
</dbReference>
<gene>
    <name evidence="5" type="ORF">Afil01_39990</name>
</gene>
<evidence type="ECO:0000313" key="6">
    <source>
        <dbReference type="Proteomes" id="UP001165079"/>
    </source>
</evidence>
<dbReference type="EMBL" id="BSTX01000002">
    <property type="protein sequence ID" value="GLZ79192.1"/>
    <property type="molecule type" value="Genomic_DNA"/>
</dbReference>
<comment type="caution">
    <text evidence="5">The sequence shown here is derived from an EMBL/GenBank/DDBJ whole genome shotgun (WGS) entry which is preliminary data.</text>
</comment>